<dbReference type="OrthoDB" id="266254at2759"/>
<gene>
    <name evidence="2" type="ORF">Tco025E_07649</name>
</gene>
<comment type="caution">
    <text evidence="2">The sequence shown here is derived from an EMBL/GenBank/DDBJ whole genome shotgun (WGS) entry which is preliminary data.</text>
</comment>
<keyword evidence="3" id="KW-1185">Reference proteome</keyword>
<protein>
    <submittedName>
        <fullName evidence="2">Uncharacterized protein</fullName>
    </submittedName>
</protein>
<feature type="region of interest" description="Disordered" evidence="1">
    <location>
        <begin position="318"/>
        <end position="468"/>
    </location>
</feature>
<evidence type="ECO:0000313" key="2">
    <source>
        <dbReference type="EMBL" id="RNF06173.1"/>
    </source>
</evidence>
<dbReference type="RefSeq" id="XP_029225403.1">
    <property type="nucleotide sequence ID" value="XM_029374511.1"/>
</dbReference>
<feature type="region of interest" description="Disordered" evidence="1">
    <location>
        <begin position="103"/>
        <end position="211"/>
    </location>
</feature>
<name>A0A422NL32_9TRYP</name>
<feature type="compositionally biased region" description="Polar residues" evidence="1">
    <location>
        <begin position="790"/>
        <end position="807"/>
    </location>
</feature>
<feature type="compositionally biased region" description="Low complexity" evidence="1">
    <location>
        <begin position="376"/>
        <end position="395"/>
    </location>
</feature>
<proteinExistence type="predicted"/>
<feature type="compositionally biased region" description="Acidic residues" evidence="1">
    <location>
        <begin position="359"/>
        <end position="372"/>
    </location>
</feature>
<dbReference type="Proteomes" id="UP000284403">
    <property type="component" value="Unassembled WGS sequence"/>
</dbReference>
<dbReference type="AlphaFoldDB" id="A0A422NL32"/>
<feature type="compositionally biased region" description="Basic and acidic residues" evidence="1">
    <location>
        <begin position="423"/>
        <end position="435"/>
    </location>
</feature>
<accession>A0A422NL32</accession>
<sequence length="815" mass="88244">MQRQTRRLAAVADASDVSQMDPWKDDRCRDFIALNTIQRLRSYHAEALLPVEPVNSIRAKNLILLPKAEPDARACETDEGCAIDTARILFFGPTAFTSLTSQGRMTASPHAGGHSSSRSSFPQSEEMQRSSPSKRVLQMASGPLSPQSHDFGQRRGEAPAVPGEGPAPGDGGGKPQETQHDAFEAGATPLRRPMNDTTTTPAPRPPVAATGEEVAACDEEHAHEREESHVNQPVTGVVKFSCAIVEAIVAYYQSLLTRGVVLDRFNAKDLAFAWWVVGRNMDVAALHHYTGPMRRDSLVILLRHFYYELLNEQQPKKSLVPDFAPPHAHGGREEKEKGQAAAAPHKLGEAKLGRKPTGADDDDDDDDDDDEEAKQQQHAAVAPAKVAGAGEAAAGLRKRSRSRLDPTRTSPPQMSSRLRRRLHAEEEASKAKANEKTQATAGAPATVEAVAVRGSRAKATSRQAPKLKEKAVAEAAVATHATAPAPASSSAAAALELTAQNKPQAAACGAGAEAPALERPHRSSRSANLEEVWRPIRSTRRRLPPSESSTDFAEAGAIVAEKRQDSVSLLNHIEKRIHARMTKDANYAELLTAFPARDSLLQAEAGGRNGCTNDENSEKKPLHGMHPALMQLLRYHHEPSSAPAAPHSEQGTGAEEGMAESGNTNEAEAAVKKEFLVVGEKHREKEEDAEGEQRFLACGREPSTARPQDAMTSSEPFVKAEPADEDGAPSQRHGLKEEGHTGGEPTAPLLQLPCHFSALTYPQRCLLTWEASFLLDPAPAPPVRRRPQPTLNTATSQSKSPTAQQRQYYDYWRNP</sequence>
<dbReference type="EMBL" id="MKKU01000608">
    <property type="protein sequence ID" value="RNF06173.1"/>
    <property type="molecule type" value="Genomic_DNA"/>
</dbReference>
<evidence type="ECO:0000313" key="3">
    <source>
        <dbReference type="Proteomes" id="UP000284403"/>
    </source>
</evidence>
<feature type="region of interest" description="Disordered" evidence="1">
    <location>
        <begin position="638"/>
        <end position="665"/>
    </location>
</feature>
<feature type="compositionally biased region" description="Low complexity" evidence="1">
    <location>
        <begin position="107"/>
        <end position="124"/>
    </location>
</feature>
<feature type="region of interest" description="Disordered" evidence="1">
    <location>
        <begin position="682"/>
        <end position="746"/>
    </location>
</feature>
<feature type="region of interest" description="Disordered" evidence="1">
    <location>
        <begin position="506"/>
        <end position="528"/>
    </location>
</feature>
<evidence type="ECO:0000256" key="1">
    <source>
        <dbReference type="SAM" id="MobiDB-lite"/>
    </source>
</evidence>
<feature type="region of interest" description="Disordered" evidence="1">
    <location>
        <begin position="777"/>
        <end position="815"/>
    </location>
</feature>
<feature type="compositionally biased region" description="Low complexity" evidence="1">
    <location>
        <begin position="506"/>
        <end position="515"/>
    </location>
</feature>
<reference evidence="2 3" key="1">
    <citation type="journal article" date="2018" name="BMC Genomics">
        <title>Genomic comparison of Trypanosoma conorhini and Trypanosoma rangeli to Trypanosoma cruzi strains of high and low virulence.</title>
        <authorList>
            <person name="Bradwell K.R."/>
            <person name="Koparde V.N."/>
            <person name="Matveyev A.V."/>
            <person name="Serrano M.G."/>
            <person name="Alves J.M."/>
            <person name="Parikh H."/>
            <person name="Huang B."/>
            <person name="Lee V."/>
            <person name="Espinosa-Alvarez O."/>
            <person name="Ortiz P.A."/>
            <person name="Costa-Martins A.G."/>
            <person name="Teixeira M.M."/>
            <person name="Buck G.A."/>
        </authorList>
    </citation>
    <scope>NUCLEOTIDE SEQUENCE [LARGE SCALE GENOMIC DNA]</scope>
    <source>
        <strain evidence="2 3">025E</strain>
    </source>
</reference>
<dbReference type="GeneID" id="40321260"/>
<organism evidence="2 3">
    <name type="scientific">Trypanosoma conorhini</name>
    <dbReference type="NCBI Taxonomy" id="83891"/>
    <lineage>
        <taxon>Eukaryota</taxon>
        <taxon>Discoba</taxon>
        <taxon>Euglenozoa</taxon>
        <taxon>Kinetoplastea</taxon>
        <taxon>Metakinetoplastina</taxon>
        <taxon>Trypanosomatida</taxon>
        <taxon>Trypanosomatidae</taxon>
        <taxon>Trypanosoma</taxon>
    </lineage>
</organism>